<evidence type="ECO:0000256" key="1">
    <source>
        <dbReference type="SAM" id="SignalP"/>
    </source>
</evidence>
<dbReference type="Proteomes" id="UP000824469">
    <property type="component" value="Unassembled WGS sequence"/>
</dbReference>
<keyword evidence="3" id="KW-1185">Reference proteome</keyword>
<feature type="non-terminal residue" evidence="2">
    <location>
        <position position="70"/>
    </location>
</feature>
<gene>
    <name evidence="2" type="ORF">KI387_011332</name>
</gene>
<reference evidence="2 3" key="1">
    <citation type="journal article" date="2021" name="Nat. Plants">
        <title>The Taxus genome provides insights into paclitaxel biosynthesis.</title>
        <authorList>
            <person name="Xiong X."/>
            <person name="Gou J."/>
            <person name="Liao Q."/>
            <person name="Li Y."/>
            <person name="Zhou Q."/>
            <person name="Bi G."/>
            <person name="Li C."/>
            <person name="Du R."/>
            <person name="Wang X."/>
            <person name="Sun T."/>
            <person name="Guo L."/>
            <person name="Liang H."/>
            <person name="Lu P."/>
            <person name="Wu Y."/>
            <person name="Zhang Z."/>
            <person name="Ro D.K."/>
            <person name="Shang Y."/>
            <person name="Huang S."/>
            <person name="Yan J."/>
        </authorList>
    </citation>
    <scope>NUCLEOTIDE SEQUENCE [LARGE SCALE GENOMIC DNA]</scope>
    <source>
        <strain evidence="2">Ta-2019</strain>
    </source>
</reference>
<comment type="caution">
    <text evidence="2">The sequence shown here is derived from an EMBL/GenBank/DDBJ whole genome shotgun (WGS) entry which is preliminary data.</text>
</comment>
<evidence type="ECO:0000313" key="2">
    <source>
        <dbReference type="EMBL" id="KAH9306928.1"/>
    </source>
</evidence>
<keyword evidence="1" id="KW-0732">Signal</keyword>
<dbReference type="AlphaFoldDB" id="A0AA38FP91"/>
<name>A0AA38FP91_TAXCH</name>
<feature type="chain" id="PRO_5041213780" evidence="1">
    <location>
        <begin position="25"/>
        <end position="70"/>
    </location>
</feature>
<proteinExistence type="predicted"/>
<evidence type="ECO:0000313" key="3">
    <source>
        <dbReference type="Proteomes" id="UP000824469"/>
    </source>
</evidence>
<sequence>MPPWLLGPVPQLLIVVAPILLVHLVPVPAPVPAVVPAPVVVPVAIPVPADVPKPVLGLTAPVAPQYVLVQ</sequence>
<organism evidence="2 3">
    <name type="scientific">Taxus chinensis</name>
    <name type="common">Chinese yew</name>
    <name type="synonym">Taxus wallichiana var. chinensis</name>
    <dbReference type="NCBI Taxonomy" id="29808"/>
    <lineage>
        <taxon>Eukaryota</taxon>
        <taxon>Viridiplantae</taxon>
        <taxon>Streptophyta</taxon>
        <taxon>Embryophyta</taxon>
        <taxon>Tracheophyta</taxon>
        <taxon>Spermatophyta</taxon>
        <taxon>Pinopsida</taxon>
        <taxon>Pinidae</taxon>
        <taxon>Conifers II</taxon>
        <taxon>Cupressales</taxon>
        <taxon>Taxaceae</taxon>
        <taxon>Taxus</taxon>
    </lineage>
</organism>
<dbReference type="EMBL" id="JAHRHJ020000008">
    <property type="protein sequence ID" value="KAH9306928.1"/>
    <property type="molecule type" value="Genomic_DNA"/>
</dbReference>
<accession>A0AA38FP91</accession>
<protein>
    <submittedName>
        <fullName evidence="2">Uncharacterized protein</fullName>
    </submittedName>
</protein>
<feature type="signal peptide" evidence="1">
    <location>
        <begin position="1"/>
        <end position="24"/>
    </location>
</feature>